<evidence type="ECO:0000313" key="3">
    <source>
        <dbReference type="EMBL" id="SFE76078.1"/>
    </source>
</evidence>
<name>A0A1I2D6D4_9BACT</name>
<proteinExistence type="predicted"/>
<dbReference type="Proteomes" id="UP000198964">
    <property type="component" value="Unassembled WGS sequence"/>
</dbReference>
<dbReference type="PANTHER" id="PTHR30273:SF2">
    <property type="entry name" value="PROTEIN FECR"/>
    <property type="match status" value="1"/>
</dbReference>
<evidence type="ECO:0000313" key="4">
    <source>
        <dbReference type="Proteomes" id="UP000198964"/>
    </source>
</evidence>
<organism evidence="3 4">
    <name type="scientific">Sunxiuqinia elliptica</name>
    <dbReference type="NCBI Taxonomy" id="655355"/>
    <lineage>
        <taxon>Bacteria</taxon>
        <taxon>Pseudomonadati</taxon>
        <taxon>Bacteroidota</taxon>
        <taxon>Bacteroidia</taxon>
        <taxon>Marinilabiliales</taxon>
        <taxon>Prolixibacteraceae</taxon>
        <taxon>Sunxiuqinia</taxon>
    </lineage>
</organism>
<accession>A0A1I2D6D4</accession>
<dbReference type="InterPro" id="IPR006860">
    <property type="entry name" value="FecR"/>
</dbReference>
<dbReference type="PANTHER" id="PTHR30273">
    <property type="entry name" value="PERIPLASMIC SIGNAL SENSOR AND SIGMA FACTOR ACTIVATOR FECR-RELATED"/>
    <property type="match status" value="1"/>
</dbReference>
<evidence type="ECO:0000259" key="2">
    <source>
        <dbReference type="Pfam" id="PF16344"/>
    </source>
</evidence>
<dbReference type="AlphaFoldDB" id="A0A1I2D6D4"/>
<sequence>MLSPDRYLFASMVKTNKVKNNDKYWDRLIERVYQGDWSEKEKDGKQEPIDDRDDQWVRRTHELLKQVFNWDRFNKKEAKLRLDYRLGHKTSFFQRFNQQVWAKAAIILLALVTGAVLHAIMPESGQKASYSEVIVPLGQMSQIRLSDGSVVWLNSGSVFKYPASFDEKRREVFIDGEAFLEVAHNAKKPFIVNAPSFAVEVLGTSFNVDAYAADSYSSVTLVEGKVVLHANQEKQIQRMVPGQSASLHNGKIDRLREVDTDFYTSWKEGKIVFRQESLEEIAKKMERWYNVEIQFKDEALKKLEFSGTFLKYKPVEQVLKSLSIMNDQIDFVTQNRINQKNMIYIVKKNN</sequence>
<dbReference type="InterPro" id="IPR012373">
    <property type="entry name" value="Ferrdict_sens_TM"/>
</dbReference>
<dbReference type="InterPro" id="IPR032508">
    <property type="entry name" value="FecR_C"/>
</dbReference>
<feature type="domain" description="FecR protein" evidence="1">
    <location>
        <begin position="137"/>
        <end position="226"/>
    </location>
</feature>
<dbReference type="Pfam" id="PF04773">
    <property type="entry name" value="FecR"/>
    <property type="match status" value="1"/>
</dbReference>
<keyword evidence="4" id="KW-1185">Reference proteome</keyword>
<dbReference type="STRING" id="655355.SAMN05216283_101948"/>
<dbReference type="Gene3D" id="3.55.50.30">
    <property type="match status" value="1"/>
</dbReference>
<protein>
    <submittedName>
        <fullName evidence="3">FecR family protein</fullName>
    </submittedName>
</protein>
<dbReference type="FunFam" id="2.60.120.1440:FF:000001">
    <property type="entry name" value="Putative anti-sigma factor"/>
    <property type="match status" value="1"/>
</dbReference>
<dbReference type="GO" id="GO:0016989">
    <property type="term" value="F:sigma factor antagonist activity"/>
    <property type="evidence" value="ECO:0007669"/>
    <property type="project" value="TreeGrafter"/>
</dbReference>
<dbReference type="Pfam" id="PF16344">
    <property type="entry name" value="FecR_C"/>
    <property type="match status" value="1"/>
</dbReference>
<evidence type="ECO:0000259" key="1">
    <source>
        <dbReference type="Pfam" id="PF04773"/>
    </source>
</evidence>
<reference evidence="3 4" key="1">
    <citation type="submission" date="2016-10" db="EMBL/GenBank/DDBJ databases">
        <authorList>
            <person name="de Groot N.N."/>
        </authorList>
    </citation>
    <scope>NUCLEOTIDE SEQUENCE [LARGE SCALE GENOMIC DNA]</scope>
    <source>
        <strain evidence="3 4">CGMCC 1.9156</strain>
    </source>
</reference>
<feature type="domain" description="Protein FecR C-terminal" evidence="2">
    <location>
        <begin position="270"/>
        <end position="335"/>
    </location>
</feature>
<gene>
    <name evidence="3" type="ORF">SAMN05216283_101948</name>
</gene>
<dbReference type="Gene3D" id="2.60.120.1440">
    <property type="match status" value="1"/>
</dbReference>
<dbReference type="PIRSF" id="PIRSF018266">
    <property type="entry name" value="FecR"/>
    <property type="match status" value="1"/>
</dbReference>
<dbReference type="EMBL" id="FONW01000001">
    <property type="protein sequence ID" value="SFE76078.1"/>
    <property type="molecule type" value="Genomic_DNA"/>
</dbReference>